<comment type="caution">
    <text evidence="1">The sequence shown here is derived from an EMBL/GenBank/DDBJ whole genome shotgun (WGS) entry which is preliminary data.</text>
</comment>
<dbReference type="Proteomes" id="UP001165064">
    <property type="component" value="Unassembled WGS sequence"/>
</dbReference>
<dbReference type="EMBL" id="BSXS01002904">
    <property type="protein sequence ID" value="GME80110.1"/>
    <property type="molecule type" value="Genomic_DNA"/>
</dbReference>
<organism evidence="1 2">
    <name type="scientific">Ambrosiozyma monospora</name>
    <name type="common">Yeast</name>
    <name type="synonym">Endomycopsis monosporus</name>
    <dbReference type="NCBI Taxonomy" id="43982"/>
    <lineage>
        <taxon>Eukaryota</taxon>
        <taxon>Fungi</taxon>
        <taxon>Dikarya</taxon>
        <taxon>Ascomycota</taxon>
        <taxon>Saccharomycotina</taxon>
        <taxon>Pichiomycetes</taxon>
        <taxon>Pichiales</taxon>
        <taxon>Pichiaceae</taxon>
        <taxon>Ambrosiozyma</taxon>
    </lineage>
</organism>
<proteinExistence type="predicted"/>
<evidence type="ECO:0000313" key="1">
    <source>
        <dbReference type="EMBL" id="GME80110.1"/>
    </source>
</evidence>
<protein>
    <submittedName>
        <fullName evidence="1">Unnamed protein product</fullName>
    </submittedName>
</protein>
<keyword evidence="2" id="KW-1185">Reference proteome</keyword>
<reference evidence="1" key="1">
    <citation type="submission" date="2023-04" db="EMBL/GenBank/DDBJ databases">
        <title>Ambrosiozyma monospora NBRC 10751.</title>
        <authorList>
            <person name="Ichikawa N."/>
            <person name="Sato H."/>
            <person name="Tonouchi N."/>
        </authorList>
    </citation>
    <scope>NUCLEOTIDE SEQUENCE</scope>
    <source>
        <strain evidence="1">NBRC 10751</strain>
    </source>
</reference>
<sequence length="118" mass="13186">MFISYKIFALLCSPNLVRSSVPRLLKSNLVNVAKSGMISEQTSSFDLVTLADNTGLLKTFSKSDQLIIKNVFIKSIHNTFYFSIGLSAIALLLSCFMSDIRFPTNKDTESDDDSHNRQ</sequence>
<accession>A0ACB5T4I7</accession>
<evidence type="ECO:0000313" key="2">
    <source>
        <dbReference type="Proteomes" id="UP001165064"/>
    </source>
</evidence>
<gene>
    <name evidence="1" type="ORF">Amon02_000429200</name>
</gene>
<name>A0ACB5T4I7_AMBMO</name>